<evidence type="ECO:0000256" key="3">
    <source>
        <dbReference type="ARBA" id="ARBA00022723"/>
    </source>
</evidence>
<comment type="caution">
    <text evidence="12">The sequence shown here is derived from an EMBL/GenBank/DDBJ whole genome shotgun (WGS) entry which is preliminary data.</text>
</comment>
<organism evidence="12 13">
    <name type="scientific">Methylosinus sporium</name>
    <dbReference type="NCBI Taxonomy" id="428"/>
    <lineage>
        <taxon>Bacteria</taxon>
        <taxon>Pseudomonadati</taxon>
        <taxon>Pseudomonadota</taxon>
        <taxon>Alphaproteobacteria</taxon>
        <taxon>Hyphomicrobiales</taxon>
        <taxon>Methylocystaceae</taxon>
        <taxon>Methylosinus</taxon>
    </lineage>
</organism>
<name>A0A2U1SNN7_METSR</name>
<evidence type="ECO:0000256" key="7">
    <source>
        <dbReference type="ARBA" id="ARBA00023049"/>
    </source>
</evidence>
<dbReference type="InterPro" id="IPR009045">
    <property type="entry name" value="Zn_M74/Hedgehog-like"/>
</dbReference>
<dbReference type="Proteomes" id="UP000245137">
    <property type="component" value="Unassembled WGS sequence"/>
</dbReference>
<dbReference type="GO" id="GO:0008237">
    <property type="term" value="F:metallopeptidase activity"/>
    <property type="evidence" value="ECO:0007669"/>
    <property type="project" value="UniProtKB-KW"/>
</dbReference>
<dbReference type="Gene3D" id="3.30.1380.10">
    <property type="match status" value="1"/>
</dbReference>
<dbReference type="OrthoDB" id="9801430at2"/>
<evidence type="ECO:0000256" key="8">
    <source>
        <dbReference type="ARBA" id="ARBA00023316"/>
    </source>
</evidence>
<dbReference type="AlphaFoldDB" id="A0A2U1SNN7"/>
<keyword evidence="7 9" id="KW-0482">Metalloprotease</keyword>
<dbReference type="InterPro" id="IPR000755">
    <property type="entry name" value="A_A_dipeptidase"/>
</dbReference>
<keyword evidence="8 10" id="KW-0961">Cell wall biogenesis/degradation</keyword>
<keyword evidence="3 9" id="KW-0479">Metal-binding</keyword>
<dbReference type="Pfam" id="PF01427">
    <property type="entry name" value="Peptidase_M15"/>
    <property type="match status" value="1"/>
</dbReference>
<evidence type="ECO:0000256" key="9">
    <source>
        <dbReference type="HAMAP-Rule" id="MF_01924"/>
    </source>
</evidence>
<evidence type="ECO:0000256" key="2">
    <source>
        <dbReference type="ARBA" id="ARBA00022670"/>
    </source>
</evidence>
<keyword evidence="13" id="KW-1185">Reference proteome</keyword>
<dbReference type="GO" id="GO:0008270">
    <property type="term" value="F:zinc ion binding"/>
    <property type="evidence" value="ECO:0007669"/>
    <property type="project" value="UniProtKB-UniRule"/>
</dbReference>
<dbReference type="RefSeq" id="WP_108917901.1">
    <property type="nucleotide sequence ID" value="NZ_BGJY01000007.1"/>
</dbReference>
<evidence type="ECO:0000313" key="13">
    <source>
        <dbReference type="Proteomes" id="UP000245137"/>
    </source>
</evidence>
<keyword evidence="5 9" id="KW-0862">Zinc</keyword>
<evidence type="ECO:0000256" key="6">
    <source>
        <dbReference type="ARBA" id="ARBA00022997"/>
    </source>
</evidence>
<evidence type="ECO:0000313" key="12">
    <source>
        <dbReference type="EMBL" id="PWB93215.1"/>
    </source>
</evidence>
<evidence type="ECO:0000256" key="10">
    <source>
        <dbReference type="PIRNR" id="PIRNR026671"/>
    </source>
</evidence>
<evidence type="ECO:0000256" key="11">
    <source>
        <dbReference type="SAM" id="SignalP"/>
    </source>
</evidence>
<comment type="similarity">
    <text evidence="9 10">Belongs to the peptidase M15D family.</text>
</comment>
<comment type="cofactor">
    <cofactor evidence="9">
        <name>Zn(2+)</name>
        <dbReference type="ChEBI" id="CHEBI:29105"/>
    </cofactor>
    <text evidence="9">Binds 1 zinc ion per subunit.</text>
</comment>
<feature type="binding site" evidence="9">
    <location>
        <position position="149"/>
    </location>
    <ligand>
        <name>Zn(2+)</name>
        <dbReference type="ChEBI" id="CHEBI:29105"/>
        <note>catalytic</note>
    </ligand>
</feature>
<dbReference type="PANTHER" id="PTHR43126">
    <property type="entry name" value="D-ALANYL-D-ALANINE DIPEPTIDASE"/>
    <property type="match status" value="1"/>
</dbReference>
<feature type="signal peptide" evidence="11">
    <location>
        <begin position="1"/>
        <end position="22"/>
    </location>
</feature>
<reference evidence="12 13" key="1">
    <citation type="journal article" date="2018" name="Appl. Microbiol. Biotechnol.">
        <title>Co-cultivation of the strictly anaerobic methanogen Methanosarcina barkeri with aerobic methanotrophs in an oxygen-limited membrane bioreactor.</title>
        <authorList>
            <person name="In 't Zandt M.H."/>
            <person name="van den Bosch T.J.M."/>
            <person name="Rijkers R."/>
            <person name="van Kessel M.A.H.J."/>
            <person name="Jetten M.S.M."/>
            <person name="Welte C.U."/>
        </authorList>
    </citation>
    <scope>NUCLEOTIDE SEQUENCE [LARGE SCALE GENOMIC DNA]</scope>
    <source>
        <strain evidence="12 13">DSM 17706</strain>
    </source>
</reference>
<dbReference type="GO" id="GO:0071555">
    <property type="term" value="P:cell wall organization"/>
    <property type="evidence" value="ECO:0007669"/>
    <property type="project" value="UniProtKB-KW"/>
</dbReference>
<sequence>MTSKATRDIVAAAAAGACVACAAAAASLPPGFVRLADLAPQIVQDMRYAGSDNFTGRPVPGYKAAQCWLREDAAKALIAVQAEAKAQGFELILYDCYRPRRAVAAFIDWAKSPDESMKAQYYPHETKRDLFARGYIAEKSSHSTGLAVDLGVLGWDFGTPFDFFDERSWTANRDVSAEAQEHRRRLETLMRRHGFHNLPTEWWHFAFAGAGEAPSYDVEIE</sequence>
<gene>
    <name evidence="9" type="primary">ddpX</name>
    <name evidence="12" type="ORF">C5689_14055</name>
</gene>
<dbReference type="HAMAP" id="MF_01924">
    <property type="entry name" value="A_A_dipeptidase"/>
    <property type="match status" value="1"/>
</dbReference>
<feature type="binding site" evidence="9">
    <location>
        <position position="204"/>
    </location>
    <ligand>
        <name>Zn(2+)</name>
        <dbReference type="ChEBI" id="CHEBI:29105"/>
        <note>catalytic</note>
    </ligand>
</feature>
<feature type="active site" description="Proton donor/acceptor" evidence="9">
    <location>
        <position position="201"/>
    </location>
</feature>
<keyword evidence="6 9" id="KW-0224">Dipeptidase</keyword>
<comment type="catalytic activity">
    <reaction evidence="1 9 10">
        <text>D-alanyl-D-alanine + H2O = 2 D-alanine</text>
        <dbReference type="Rhea" id="RHEA:20661"/>
        <dbReference type="ChEBI" id="CHEBI:15377"/>
        <dbReference type="ChEBI" id="CHEBI:57416"/>
        <dbReference type="ChEBI" id="CHEBI:57822"/>
        <dbReference type="EC" id="3.4.13.22"/>
    </reaction>
</comment>
<dbReference type="PIRSF" id="PIRSF026671">
    <property type="entry name" value="AA_dipeptidase"/>
    <property type="match status" value="1"/>
</dbReference>
<proteinExistence type="inferred from homology"/>
<feature type="chain" id="PRO_5015675242" description="D-alanyl-D-alanine dipeptidase" evidence="11">
    <location>
        <begin position="23"/>
        <end position="221"/>
    </location>
</feature>
<dbReference type="EMBL" id="PUIV01000025">
    <property type="protein sequence ID" value="PWB93215.1"/>
    <property type="molecule type" value="Genomic_DNA"/>
</dbReference>
<dbReference type="CDD" id="cd14817">
    <property type="entry name" value="D-Ala-D-Ala_dipeptidase_VanX"/>
    <property type="match status" value="1"/>
</dbReference>
<protein>
    <recommendedName>
        <fullName evidence="9 10">D-alanyl-D-alanine dipeptidase</fullName>
        <shortName evidence="9 10">D-Ala-D-Ala dipeptidase</shortName>
        <ecNumber evidence="9 10">3.4.13.22</ecNumber>
    </recommendedName>
</protein>
<evidence type="ECO:0000256" key="4">
    <source>
        <dbReference type="ARBA" id="ARBA00022801"/>
    </source>
</evidence>
<comment type="function">
    <text evidence="9 10">Catalyzes hydrolysis of the D-alanyl-D-alanine dipeptide.</text>
</comment>
<evidence type="ECO:0000256" key="1">
    <source>
        <dbReference type="ARBA" id="ARBA00001362"/>
    </source>
</evidence>
<dbReference type="GO" id="GO:0006508">
    <property type="term" value="P:proteolysis"/>
    <property type="evidence" value="ECO:0007669"/>
    <property type="project" value="UniProtKB-KW"/>
</dbReference>
<accession>A0A2U1SNN7</accession>
<dbReference type="EC" id="3.4.13.22" evidence="9 10"/>
<dbReference type="PANTHER" id="PTHR43126:SF1">
    <property type="entry name" value="D-ALANYL-D-ALANINE DIPEPTIDASE"/>
    <property type="match status" value="1"/>
</dbReference>
<evidence type="ECO:0000256" key="5">
    <source>
        <dbReference type="ARBA" id="ARBA00022833"/>
    </source>
</evidence>
<keyword evidence="4 9" id="KW-0378">Hydrolase</keyword>
<dbReference type="GO" id="GO:0160237">
    <property type="term" value="F:D-Ala-D-Ala dipeptidase activity"/>
    <property type="evidence" value="ECO:0007669"/>
    <property type="project" value="UniProtKB-EC"/>
</dbReference>
<keyword evidence="2 9" id="KW-0645">Protease</keyword>
<keyword evidence="11" id="KW-0732">Signal</keyword>
<dbReference type="SUPFAM" id="SSF55166">
    <property type="entry name" value="Hedgehog/DD-peptidase"/>
    <property type="match status" value="1"/>
</dbReference>
<feature type="binding site" evidence="9">
    <location>
        <position position="142"/>
    </location>
    <ligand>
        <name>Zn(2+)</name>
        <dbReference type="ChEBI" id="CHEBI:29105"/>
        <note>catalytic</note>
    </ligand>
</feature>
<feature type="site" description="Transition state stabilizer" evidence="9">
    <location>
        <position position="98"/>
    </location>
</feature>